<feature type="transmembrane region" description="Helical" evidence="11">
    <location>
        <begin position="233"/>
        <end position="255"/>
    </location>
</feature>
<keyword evidence="9 11" id="KW-0472">Membrane</keyword>
<feature type="transmembrane region" description="Helical" evidence="11">
    <location>
        <begin position="29"/>
        <end position="48"/>
    </location>
</feature>
<dbReference type="PANTHER" id="PTHR42823:SF3">
    <property type="entry name" value="ATP SYNTHASE SUBUNIT A, CHLOROPLASTIC"/>
    <property type="match status" value="1"/>
</dbReference>
<comment type="similarity">
    <text evidence="2 11">Belongs to the ATPase A chain family.</text>
</comment>
<keyword evidence="10 11" id="KW-0066">ATP synthesis</keyword>
<keyword evidence="4 11" id="KW-0138">CF(0)</keyword>
<comment type="caution">
    <text evidence="12">The sequence shown here is derived from an EMBL/GenBank/DDBJ whole genome shotgun (WGS) entry which is preliminary data.</text>
</comment>
<dbReference type="CDD" id="cd00310">
    <property type="entry name" value="ATP-synt_Fo_a_6"/>
    <property type="match status" value="1"/>
</dbReference>
<dbReference type="InterPro" id="IPR023011">
    <property type="entry name" value="ATP_synth_F0_asu_AS"/>
</dbReference>
<dbReference type="PANTHER" id="PTHR42823">
    <property type="entry name" value="ATP SYNTHASE SUBUNIT A, CHLOROPLASTIC"/>
    <property type="match status" value="1"/>
</dbReference>
<evidence type="ECO:0000256" key="9">
    <source>
        <dbReference type="ARBA" id="ARBA00023136"/>
    </source>
</evidence>
<evidence type="ECO:0000256" key="3">
    <source>
        <dbReference type="ARBA" id="ARBA00022448"/>
    </source>
</evidence>
<protein>
    <recommendedName>
        <fullName evidence="11">ATP synthase subunit a</fullName>
    </recommendedName>
    <alternativeName>
        <fullName evidence="11">ATP synthase F0 sector subunit a</fullName>
    </alternativeName>
    <alternativeName>
        <fullName evidence="11">F-ATPase subunit 6</fullName>
    </alternativeName>
</protein>
<dbReference type="Gene3D" id="1.20.120.220">
    <property type="entry name" value="ATP synthase, F0 complex, subunit A"/>
    <property type="match status" value="1"/>
</dbReference>
<feature type="transmembrane region" description="Helical" evidence="11">
    <location>
        <begin position="204"/>
        <end position="226"/>
    </location>
</feature>
<dbReference type="GO" id="GO:0005886">
    <property type="term" value="C:plasma membrane"/>
    <property type="evidence" value="ECO:0007669"/>
    <property type="project" value="UniProtKB-SubCell"/>
</dbReference>
<evidence type="ECO:0000256" key="10">
    <source>
        <dbReference type="ARBA" id="ARBA00023310"/>
    </source>
</evidence>
<feature type="transmembrane region" description="Helical" evidence="11">
    <location>
        <begin position="83"/>
        <end position="110"/>
    </location>
</feature>
<dbReference type="AlphaFoldDB" id="A0A2H0QVN7"/>
<dbReference type="EMBL" id="PCXL01000011">
    <property type="protein sequence ID" value="PIR38342.1"/>
    <property type="molecule type" value="Genomic_DNA"/>
</dbReference>
<dbReference type="SUPFAM" id="SSF81336">
    <property type="entry name" value="F1F0 ATP synthase subunit A"/>
    <property type="match status" value="1"/>
</dbReference>
<dbReference type="GO" id="GO:0045259">
    <property type="term" value="C:proton-transporting ATP synthase complex"/>
    <property type="evidence" value="ECO:0007669"/>
    <property type="project" value="UniProtKB-KW"/>
</dbReference>
<evidence type="ECO:0000256" key="5">
    <source>
        <dbReference type="ARBA" id="ARBA00022692"/>
    </source>
</evidence>
<dbReference type="GO" id="GO:0046933">
    <property type="term" value="F:proton-transporting ATP synthase activity, rotational mechanism"/>
    <property type="evidence" value="ECO:0007669"/>
    <property type="project" value="UniProtKB-UniRule"/>
</dbReference>
<keyword evidence="6 11" id="KW-0375">Hydrogen ion transport</keyword>
<feature type="transmembrane region" description="Helical" evidence="11">
    <location>
        <begin position="173"/>
        <end position="192"/>
    </location>
</feature>
<evidence type="ECO:0000256" key="8">
    <source>
        <dbReference type="ARBA" id="ARBA00023065"/>
    </source>
</evidence>
<dbReference type="InterPro" id="IPR000568">
    <property type="entry name" value="ATP_synth_F0_asu"/>
</dbReference>
<name>A0A2H0QVN7_9BACT</name>
<evidence type="ECO:0000256" key="1">
    <source>
        <dbReference type="ARBA" id="ARBA00004141"/>
    </source>
</evidence>
<keyword evidence="8 11" id="KW-0406">Ion transport</keyword>
<evidence type="ECO:0000256" key="11">
    <source>
        <dbReference type="HAMAP-Rule" id="MF_01393"/>
    </source>
</evidence>
<keyword evidence="3 11" id="KW-0813">Transport</keyword>
<gene>
    <name evidence="11" type="primary">atpB</name>
    <name evidence="12" type="ORF">COV34_01920</name>
</gene>
<dbReference type="InterPro" id="IPR035908">
    <property type="entry name" value="F0_ATP_A_sf"/>
</dbReference>
<evidence type="ECO:0000313" key="12">
    <source>
        <dbReference type="EMBL" id="PIR38342.1"/>
    </source>
</evidence>
<comment type="subcellular location">
    <subcellularLocation>
        <location evidence="11">Cell membrane</location>
        <topology evidence="11">Multi-pass membrane protein</topology>
    </subcellularLocation>
    <subcellularLocation>
        <location evidence="1">Membrane</location>
        <topology evidence="1">Multi-pass membrane protein</topology>
    </subcellularLocation>
</comment>
<dbReference type="GO" id="GO:0042777">
    <property type="term" value="P:proton motive force-driven plasma membrane ATP synthesis"/>
    <property type="evidence" value="ECO:0007669"/>
    <property type="project" value="TreeGrafter"/>
</dbReference>
<dbReference type="Proteomes" id="UP000231333">
    <property type="component" value="Unassembled WGS sequence"/>
</dbReference>
<dbReference type="PROSITE" id="PS00449">
    <property type="entry name" value="ATPASE_A"/>
    <property type="match status" value="1"/>
</dbReference>
<keyword evidence="5 11" id="KW-0812">Transmembrane</keyword>
<dbReference type="Pfam" id="PF00119">
    <property type="entry name" value="ATP-synt_A"/>
    <property type="match status" value="1"/>
</dbReference>
<organism evidence="12 13">
    <name type="scientific">Candidatus Zambryskibacteria bacterium CG10_big_fil_rev_8_21_14_0_10_42_12</name>
    <dbReference type="NCBI Taxonomy" id="1975115"/>
    <lineage>
        <taxon>Bacteria</taxon>
        <taxon>Candidatus Zambryskiibacteriota</taxon>
    </lineage>
</organism>
<comment type="function">
    <text evidence="11">Key component of the proton channel; it plays a direct role in the translocation of protons across the membrane.</text>
</comment>
<keyword evidence="11" id="KW-1003">Cell membrane</keyword>
<evidence type="ECO:0000256" key="6">
    <source>
        <dbReference type="ARBA" id="ARBA00022781"/>
    </source>
</evidence>
<reference evidence="12 13" key="1">
    <citation type="submission" date="2017-09" db="EMBL/GenBank/DDBJ databases">
        <title>Depth-based differentiation of microbial function through sediment-hosted aquifers and enrichment of novel symbionts in the deep terrestrial subsurface.</title>
        <authorList>
            <person name="Probst A.J."/>
            <person name="Ladd B."/>
            <person name="Jarett J.K."/>
            <person name="Geller-Mcgrath D.E."/>
            <person name="Sieber C.M."/>
            <person name="Emerson J.B."/>
            <person name="Anantharaman K."/>
            <person name="Thomas B.C."/>
            <person name="Malmstrom R."/>
            <person name="Stieglmeier M."/>
            <person name="Klingl A."/>
            <person name="Woyke T."/>
            <person name="Ryan C.M."/>
            <person name="Banfield J.F."/>
        </authorList>
    </citation>
    <scope>NUCLEOTIDE SEQUENCE [LARGE SCALE GENOMIC DNA]</scope>
    <source>
        <strain evidence="12">CG10_big_fil_rev_8_21_14_0_10_42_12</strain>
    </source>
</reference>
<dbReference type="HAMAP" id="MF_01393">
    <property type="entry name" value="ATP_synth_a_bact"/>
    <property type="match status" value="1"/>
</dbReference>
<evidence type="ECO:0000313" key="13">
    <source>
        <dbReference type="Proteomes" id="UP000231333"/>
    </source>
</evidence>
<sequence>MGFLQIGGDIPKVEPDIIFTVFSFPISNTFLGITLVLLMVLSFSYFVVRKFSITPRNHTQTVVEMVYVGMEDLLEQVAGRRDVAVFLAPVILGMFVFIGVANLLSLIPIFNTVTYDGVAIFRTPTADFNTTFAMALVMILFIQMQSIVKGGFFQYLGKFFQFHEVYKGFKKSMGDGFMAIINFLIGLLDIISEGARVVSLSLRLFGNIYAGEVLVVILLGAFAYALPSVWISLSILFGVVQAVVFGALSAAYYSISMPPPDGEAAS</sequence>
<proteinExistence type="inferred from homology"/>
<dbReference type="InterPro" id="IPR045082">
    <property type="entry name" value="ATP_syn_F0_a_bact/chloroplast"/>
</dbReference>
<keyword evidence="7 11" id="KW-1133">Transmembrane helix</keyword>
<evidence type="ECO:0000256" key="7">
    <source>
        <dbReference type="ARBA" id="ARBA00022989"/>
    </source>
</evidence>
<evidence type="ECO:0000256" key="2">
    <source>
        <dbReference type="ARBA" id="ARBA00006810"/>
    </source>
</evidence>
<accession>A0A2H0QVN7</accession>
<evidence type="ECO:0000256" key="4">
    <source>
        <dbReference type="ARBA" id="ARBA00022547"/>
    </source>
</evidence>
<feature type="transmembrane region" description="Helical" evidence="11">
    <location>
        <begin position="130"/>
        <end position="152"/>
    </location>
</feature>